<evidence type="ECO:0000256" key="2">
    <source>
        <dbReference type="ARBA" id="ARBA00000909"/>
    </source>
</evidence>
<dbReference type="Proteomes" id="UP000240535">
    <property type="component" value="Unassembled WGS sequence"/>
</dbReference>
<keyword evidence="11 17" id="KW-0413">Isomerase</keyword>
<evidence type="ECO:0000256" key="3">
    <source>
        <dbReference type="ARBA" id="ARBA00006001"/>
    </source>
</evidence>
<evidence type="ECO:0000313" key="21">
    <source>
        <dbReference type="EMBL" id="PSM52151.1"/>
    </source>
</evidence>
<dbReference type="PROSITE" id="PS51383">
    <property type="entry name" value="YJEF_C_3"/>
    <property type="match status" value="1"/>
</dbReference>
<feature type="domain" description="YjeF C-terminal" evidence="19">
    <location>
        <begin position="213"/>
        <end position="462"/>
    </location>
</feature>
<dbReference type="InterPro" id="IPR030677">
    <property type="entry name" value="Nnr"/>
</dbReference>
<comment type="catalytic activity">
    <reaction evidence="16 18">
        <text>(6S)-NADPHX + ADP = AMP + phosphate + NADPH + H(+)</text>
        <dbReference type="Rhea" id="RHEA:32235"/>
        <dbReference type="ChEBI" id="CHEBI:15378"/>
        <dbReference type="ChEBI" id="CHEBI:43474"/>
        <dbReference type="ChEBI" id="CHEBI:57783"/>
        <dbReference type="ChEBI" id="CHEBI:64076"/>
        <dbReference type="ChEBI" id="CHEBI:456215"/>
        <dbReference type="ChEBI" id="CHEBI:456216"/>
        <dbReference type="EC" id="4.2.1.136"/>
    </reaction>
</comment>
<comment type="similarity">
    <text evidence="4 18">In the C-terminal section; belongs to the NnrD/CARKD family.</text>
</comment>
<evidence type="ECO:0000256" key="18">
    <source>
        <dbReference type="PIRNR" id="PIRNR017184"/>
    </source>
</evidence>
<dbReference type="GO" id="GO:0052855">
    <property type="term" value="F:ADP-dependent NAD(P)H-hydrate dehydratase activity"/>
    <property type="evidence" value="ECO:0007669"/>
    <property type="project" value="UniProtKB-UniRule"/>
</dbReference>
<dbReference type="InterPro" id="IPR000631">
    <property type="entry name" value="CARKD"/>
</dbReference>
<dbReference type="RefSeq" id="WP_106870723.1">
    <property type="nucleotide sequence ID" value="NZ_CP053841.1"/>
</dbReference>
<evidence type="ECO:0000256" key="5">
    <source>
        <dbReference type="ARBA" id="ARBA00022723"/>
    </source>
</evidence>
<dbReference type="EC" id="5.1.99.6" evidence="17"/>
<evidence type="ECO:0000259" key="20">
    <source>
        <dbReference type="PROSITE" id="PS51385"/>
    </source>
</evidence>
<evidence type="ECO:0000259" key="19">
    <source>
        <dbReference type="PROSITE" id="PS51383"/>
    </source>
</evidence>
<comment type="similarity">
    <text evidence="17">Belongs to the NnrE/AIBP family.</text>
</comment>
<dbReference type="PIRSF" id="PIRSF017184">
    <property type="entry name" value="Nnr"/>
    <property type="match status" value="1"/>
</dbReference>
<dbReference type="InterPro" id="IPR036652">
    <property type="entry name" value="YjeF_N_dom_sf"/>
</dbReference>
<dbReference type="Gene3D" id="3.40.1190.20">
    <property type="match status" value="1"/>
</dbReference>
<evidence type="ECO:0000256" key="12">
    <source>
        <dbReference type="ARBA" id="ARBA00023239"/>
    </source>
</evidence>
<feature type="binding site" evidence="17">
    <location>
        <begin position="120"/>
        <end position="126"/>
    </location>
    <ligand>
        <name>(6S)-NADPHX</name>
        <dbReference type="ChEBI" id="CHEBI:64076"/>
    </ligand>
</feature>
<feature type="binding site" evidence="17">
    <location>
        <position position="152"/>
    </location>
    <ligand>
        <name>K(+)</name>
        <dbReference type="ChEBI" id="CHEBI:29103"/>
    </ligand>
</feature>
<dbReference type="InterPro" id="IPR029056">
    <property type="entry name" value="Ribokinase-like"/>
</dbReference>
<dbReference type="GO" id="GO:0046872">
    <property type="term" value="F:metal ion binding"/>
    <property type="evidence" value="ECO:0007669"/>
    <property type="project" value="UniProtKB-UniRule"/>
</dbReference>
<dbReference type="PROSITE" id="PS51385">
    <property type="entry name" value="YJEF_N"/>
    <property type="match status" value="1"/>
</dbReference>
<dbReference type="AlphaFoldDB" id="A0A2P8R0Z9"/>
<evidence type="ECO:0000256" key="9">
    <source>
        <dbReference type="ARBA" id="ARBA00022958"/>
    </source>
</evidence>
<dbReference type="GO" id="GO:0005524">
    <property type="term" value="F:ATP binding"/>
    <property type="evidence" value="ECO:0007669"/>
    <property type="project" value="UniProtKB-UniRule"/>
</dbReference>
<evidence type="ECO:0000256" key="11">
    <source>
        <dbReference type="ARBA" id="ARBA00023235"/>
    </source>
</evidence>
<dbReference type="OrthoDB" id="9806925at2"/>
<keyword evidence="7 18" id="KW-0067">ATP-binding</keyword>
<dbReference type="PANTHER" id="PTHR12592">
    <property type="entry name" value="ATP-DEPENDENT (S)-NAD(P)H-HYDRATE DEHYDRATASE FAMILY MEMBER"/>
    <property type="match status" value="1"/>
</dbReference>
<keyword evidence="13" id="KW-0511">Multifunctional enzyme</keyword>
<organism evidence="21 22">
    <name type="scientific">Campylobacter blaseri</name>
    <dbReference type="NCBI Taxonomy" id="2042961"/>
    <lineage>
        <taxon>Bacteria</taxon>
        <taxon>Pseudomonadati</taxon>
        <taxon>Campylobacterota</taxon>
        <taxon>Epsilonproteobacteria</taxon>
        <taxon>Campylobacterales</taxon>
        <taxon>Campylobacteraceae</taxon>
        <taxon>Campylobacter</taxon>
    </lineage>
</organism>
<dbReference type="EMBL" id="PDHH01000003">
    <property type="protein sequence ID" value="PSM52151.1"/>
    <property type="molecule type" value="Genomic_DNA"/>
</dbReference>
<evidence type="ECO:0000256" key="10">
    <source>
        <dbReference type="ARBA" id="ARBA00023027"/>
    </source>
</evidence>
<evidence type="ECO:0000256" key="4">
    <source>
        <dbReference type="ARBA" id="ARBA00009524"/>
    </source>
</evidence>
<feature type="domain" description="YjeF N-terminal" evidence="20">
    <location>
        <begin position="8"/>
        <end position="205"/>
    </location>
</feature>
<keyword evidence="9 17" id="KW-0630">Potassium</keyword>
<dbReference type="InterPro" id="IPR004443">
    <property type="entry name" value="YjeF_N_dom"/>
</dbReference>
<dbReference type="GO" id="GO:0110051">
    <property type="term" value="P:metabolite repair"/>
    <property type="evidence" value="ECO:0007669"/>
    <property type="project" value="TreeGrafter"/>
</dbReference>
<proteinExistence type="inferred from homology"/>
<comment type="similarity">
    <text evidence="3 18">In the N-terminal section; belongs to the NnrE/AIBP family.</text>
</comment>
<dbReference type="Pfam" id="PF01256">
    <property type="entry name" value="Carb_kinase"/>
    <property type="match status" value="1"/>
</dbReference>
<dbReference type="GO" id="GO:0052856">
    <property type="term" value="F:NAD(P)HX epimerase activity"/>
    <property type="evidence" value="ECO:0007669"/>
    <property type="project" value="UniProtKB-UniRule"/>
</dbReference>
<keyword evidence="5 17" id="KW-0479">Metal-binding</keyword>
<comment type="catalytic activity">
    <reaction evidence="1 17 18">
        <text>(6R)-NADHX = (6S)-NADHX</text>
        <dbReference type="Rhea" id="RHEA:32215"/>
        <dbReference type="ChEBI" id="CHEBI:64074"/>
        <dbReference type="ChEBI" id="CHEBI:64075"/>
        <dbReference type="EC" id="5.1.99.6"/>
    </reaction>
</comment>
<dbReference type="SUPFAM" id="SSF64153">
    <property type="entry name" value="YjeF N-terminal domain-like"/>
    <property type="match status" value="1"/>
</dbReference>
<evidence type="ECO:0000256" key="8">
    <source>
        <dbReference type="ARBA" id="ARBA00022857"/>
    </source>
</evidence>
<evidence type="ECO:0000256" key="13">
    <source>
        <dbReference type="ARBA" id="ARBA00023268"/>
    </source>
</evidence>
<dbReference type="PANTHER" id="PTHR12592:SF0">
    <property type="entry name" value="ATP-DEPENDENT (S)-NAD(P)H-HYDRATE DEHYDRATASE"/>
    <property type="match status" value="1"/>
</dbReference>
<evidence type="ECO:0000256" key="1">
    <source>
        <dbReference type="ARBA" id="ARBA00000013"/>
    </source>
</evidence>
<dbReference type="NCBIfam" id="TIGR00196">
    <property type="entry name" value="yjeF_cterm"/>
    <property type="match status" value="1"/>
</dbReference>
<comment type="cofactor">
    <cofactor evidence="17 18">
        <name>K(+)</name>
        <dbReference type="ChEBI" id="CHEBI:29103"/>
    </cofactor>
    <text evidence="17 18">Binds 1 potassium ion per subunit.</text>
</comment>
<comment type="function">
    <text evidence="17">Catalyzes the epimerization of the S- and R-forms of NAD(P)HX, a damaged form of NAD(P)H that is a result of enzymatic or heat-dependent hydration. This is a prerequisite for the S-specific NAD(P)H-hydrate dehydratase to allow the repair of both epimers of NAD(P)HX.</text>
</comment>
<evidence type="ECO:0000256" key="16">
    <source>
        <dbReference type="ARBA" id="ARBA00049209"/>
    </source>
</evidence>
<dbReference type="SUPFAM" id="SSF53613">
    <property type="entry name" value="Ribokinase-like"/>
    <property type="match status" value="1"/>
</dbReference>
<dbReference type="CDD" id="cd01171">
    <property type="entry name" value="YXKO-related"/>
    <property type="match status" value="1"/>
</dbReference>
<evidence type="ECO:0000256" key="17">
    <source>
        <dbReference type="HAMAP-Rule" id="MF_01966"/>
    </source>
</evidence>
<reference evidence="22" key="1">
    <citation type="submission" date="2017-10" db="EMBL/GenBank/DDBJ databases">
        <title>Campylobacter species from seals.</title>
        <authorList>
            <person name="Gilbert M.J."/>
            <person name="Zomer A.L."/>
            <person name="Timmerman A.J."/>
            <person name="Duim B."/>
            <person name="Wagenaar J.A."/>
        </authorList>
    </citation>
    <scope>NUCLEOTIDE SEQUENCE [LARGE SCALE GENOMIC DNA]</scope>
    <source>
        <strain evidence="22">17S00004-5</strain>
    </source>
</reference>
<evidence type="ECO:0000256" key="6">
    <source>
        <dbReference type="ARBA" id="ARBA00022741"/>
    </source>
</evidence>
<feature type="binding site" evidence="17">
    <location>
        <position position="116"/>
    </location>
    <ligand>
        <name>K(+)</name>
        <dbReference type="ChEBI" id="CHEBI:29103"/>
    </ligand>
</feature>
<evidence type="ECO:0000256" key="15">
    <source>
        <dbReference type="ARBA" id="ARBA00048238"/>
    </source>
</evidence>
<feature type="binding site" evidence="17">
    <location>
        <position position="149"/>
    </location>
    <ligand>
        <name>(6S)-NADPHX</name>
        <dbReference type="ChEBI" id="CHEBI:64076"/>
    </ligand>
</feature>
<keyword evidence="22" id="KW-1185">Reference proteome</keyword>
<comment type="catalytic activity">
    <reaction evidence="15 18">
        <text>(6S)-NADHX + ADP = AMP + phosphate + NADH + H(+)</text>
        <dbReference type="Rhea" id="RHEA:32223"/>
        <dbReference type="ChEBI" id="CHEBI:15378"/>
        <dbReference type="ChEBI" id="CHEBI:43474"/>
        <dbReference type="ChEBI" id="CHEBI:57945"/>
        <dbReference type="ChEBI" id="CHEBI:64074"/>
        <dbReference type="ChEBI" id="CHEBI:456215"/>
        <dbReference type="ChEBI" id="CHEBI:456216"/>
        <dbReference type="EC" id="4.2.1.136"/>
    </reaction>
</comment>
<keyword evidence="10 17" id="KW-0520">NAD</keyword>
<dbReference type="Pfam" id="PF03853">
    <property type="entry name" value="YjeF_N"/>
    <property type="match status" value="1"/>
</dbReference>
<dbReference type="HAMAP" id="MF_01966">
    <property type="entry name" value="NADHX_epimerase"/>
    <property type="match status" value="1"/>
</dbReference>
<gene>
    <name evidence="17" type="primary">nnrE</name>
    <name evidence="21" type="ORF">CQ405_03580</name>
</gene>
<feature type="binding site" evidence="17">
    <location>
        <begin position="56"/>
        <end position="60"/>
    </location>
    <ligand>
        <name>(6S)-NADPHX</name>
        <dbReference type="ChEBI" id="CHEBI:64076"/>
    </ligand>
</feature>
<comment type="caution">
    <text evidence="17">Lacks conserved residue(s) required for the propagation of feature annotation.</text>
</comment>
<accession>A0A2P8R0Z9</accession>
<sequence>MKKIFLSTNELDRKCIEHFGLSKEILMENAASGIEKEIRKNLTRNSKILAVCGGGNNGADGICTLRKLAKDYECYLLLVSDKLNEMTKFQLSIAKSCGIKIVDRIDEIDEYDCYIDAIFGSGLNRDLEPRIYEVINTINAKKGLKIAVDIPSGINKFGQINNIAFKADVAITMGALKLALFLDEAKDFVGKIKVVNLGVSRANFETQTNYFLLTKNDLKLPFREKKNSNKSDYGHLYIVCGEMKGAAEICAMSAVSIGAGLVSLVSNENIENLSPIIMQKSSFANAKTIVCGCGLGNHHLNLKELIDKNVVIDADLFYKDEILDLITKNENLVLTPHPKEFVSLLKICGIVDVSVTKLQKNRFEYAKLYSKNYDNVLVLKGANTIIAYKEKLYIMPCGDSRLSKAGSGDALAGIIGGLLAQNYTPLNAAINGVLAHALSIKKCRYNSYAITPFDIIEGIKCL</sequence>
<evidence type="ECO:0000313" key="22">
    <source>
        <dbReference type="Proteomes" id="UP000240535"/>
    </source>
</evidence>
<comment type="function">
    <text evidence="14 18">Bifunctional enzyme that catalyzes the epimerization of the S- and R-forms of NAD(P)HX and the dehydration of the S-form of NAD(P)HX at the expense of ADP, which is converted to AMP. This allows the repair of both epimers of NAD(P)HX, a damaged form of NAD(P)H that is a result of enzymatic or heat-dependent hydration.</text>
</comment>
<dbReference type="Gene3D" id="3.40.50.10260">
    <property type="entry name" value="YjeF N-terminal domain"/>
    <property type="match status" value="1"/>
</dbReference>
<name>A0A2P8R0Z9_9BACT</name>
<dbReference type="NCBIfam" id="TIGR00197">
    <property type="entry name" value="yjeF_nterm"/>
    <property type="match status" value="1"/>
</dbReference>
<comment type="caution">
    <text evidence="21">The sequence shown here is derived from an EMBL/GenBank/DDBJ whole genome shotgun (WGS) entry which is preliminary data.</text>
</comment>
<protein>
    <recommendedName>
        <fullName evidence="17">NAD(P)H-hydrate epimerase</fullName>
        <ecNumber evidence="17">5.1.99.6</ecNumber>
    </recommendedName>
    <alternativeName>
        <fullName evidence="17">NAD(P)HX epimerase</fullName>
    </alternativeName>
</protein>
<keyword evidence="12 18" id="KW-0456">Lyase</keyword>
<keyword evidence="6 17" id="KW-0547">Nucleotide-binding</keyword>
<keyword evidence="8 17" id="KW-0521">NADP</keyword>
<feature type="binding site" evidence="17">
    <location>
        <position position="57"/>
    </location>
    <ligand>
        <name>K(+)</name>
        <dbReference type="ChEBI" id="CHEBI:29103"/>
    </ligand>
</feature>
<comment type="catalytic activity">
    <reaction evidence="2 17 18">
        <text>(6R)-NADPHX = (6S)-NADPHX</text>
        <dbReference type="Rhea" id="RHEA:32227"/>
        <dbReference type="ChEBI" id="CHEBI:64076"/>
        <dbReference type="ChEBI" id="CHEBI:64077"/>
        <dbReference type="EC" id="5.1.99.6"/>
    </reaction>
</comment>
<evidence type="ECO:0000256" key="7">
    <source>
        <dbReference type="ARBA" id="ARBA00022840"/>
    </source>
</evidence>
<evidence type="ECO:0000256" key="14">
    <source>
        <dbReference type="ARBA" id="ARBA00025153"/>
    </source>
</evidence>